<feature type="signal peptide" evidence="2">
    <location>
        <begin position="1"/>
        <end position="30"/>
    </location>
</feature>
<evidence type="ECO:0000313" key="4">
    <source>
        <dbReference type="Proteomes" id="UP000663508"/>
    </source>
</evidence>
<accession>A0A8H8WP50</accession>
<dbReference type="Proteomes" id="UP000663508">
    <property type="component" value="Chromosome"/>
</dbReference>
<feature type="region of interest" description="Disordered" evidence="1">
    <location>
        <begin position="27"/>
        <end position="81"/>
    </location>
</feature>
<dbReference type="AlphaFoldDB" id="A0A8H8WP50"/>
<dbReference type="RefSeq" id="WP_207180996.1">
    <property type="nucleotide sequence ID" value="NZ_AP024145.1"/>
</dbReference>
<keyword evidence="2" id="KW-0732">Signal</keyword>
<feature type="compositionally biased region" description="Basic and acidic residues" evidence="1">
    <location>
        <begin position="42"/>
        <end position="64"/>
    </location>
</feature>
<gene>
    <name evidence="3" type="ORF">mvi_02220</name>
</gene>
<evidence type="ECO:0000313" key="3">
    <source>
        <dbReference type="EMBL" id="BCM81761.1"/>
    </source>
</evidence>
<evidence type="ECO:0000256" key="1">
    <source>
        <dbReference type="SAM" id="MobiDB-lite"/>
    </source>
</evidence>
<organism evidence="3 4">
    <name type="scientific">Methylobacterium indicum</name>
    <dbReference type="NCBI Taxonomy" id="1775910"/>
    <lineage>
        <taxon>Bacteria</taxon>
        <taxon>Pseudomonadati</taxon>
        <taxon>Pseudomonadota</taxon>
        <taxon>Alphaproteobacteria</taxon>
        <taxon>Hyphomicrobiales</taxon>
        <taxon>Methylobacteriaceae</taxon>
        <taxon>Methylobacterium</taxon>
    </lineage>
</organism>
<dbReference type="EMBL" id="AP024145">
    <property type="protein sequence ID" value="BCM81761.1"/>
    <property type="molecule type" value="Genomic_DNA"/>
</dbReference>
<reference evidence="3" key="1">
    <citation type="submission" date="2020-11" db="EMBL/GenBank/DDBJ databases">
        <title>Complete genome sequence of a novel pathogenic Methylobacterium strain isolated from rice in Vietnam.</title>
        <authorList>
            <person name="Lai K."/>
            <person name="Okazaki S."/>
            <person name="Higashi K."/>
            <person name="Mori H."/>
            <person name="Toyoda A."/>
            <person name="Kurokawa K."/>
        </authorList>
    </citation>
    <scope>NUCLEOTIDE SEQUENCE</scope>
    <source>
        <strain evidence="3">VL1</strain>
    </source>
</reference>
<protein>
    <submittedName>
        <fullName evidence="3">Uncharacterized protein</fullName>
    </submittedName>
</protein>
<name>A0A8H8WP50_9HYPH</name>
<feature type="chain" id="PRO_5034347965" evidence="2">
    <location>
        <begin position="31"/>
        <end position="346"/>
    </location>
</feature>
<evidence type="ECO:0000256" key="2">
    <source>
        <dbReference type="SAM" id="SignalP"/>
    </source>
</evidence>
<proteinExistence type="predicted"/>
<sequence>MTGIIEPIRCLSAAAGVLMLVLSTPAPARAAPSGKFGTEGKPGTEDRSGSDRDGAREAGKDEGRQAGTSGKTGDGKDVDTEHLFGFTEGADAGEKGEQEAVVDTVSRIGKRRDGPGRAAYRVLDTRLAYQFNPIDRLSLELSAFGTLRRQRNVADLDDKSYGTFDGASLEVKYQFLKGSAEQPLGLALEVRPRFTRVLPVEGRGADIVDVESLLQLDVQVVPDTLWYGSNISIEPAAGRERGGRGYRSSTFLWSNALVGRVGKNTYLGPEVRYLRGYEGTFLNRLESEALTVGPALHHRFTEKVWLTVAYAGQVWGRDTDPALAGRALGLNQFERHNLRVKFGMEF</sequence>
<dbReference type="KEGG" id="mind:mvi_02220"/>